<evidence type="ECO:0000313" key="4">
    <source>
        <dbReference type="Proteomes" id="UP001177140"/>
    </source>
</evidence>
<feature type="compositionally biased region" description="Acidic residues" evidence="2">
    <location>
        <begin position="1"/>
        <end position="10"/>
    </location>
</feature>
<evidence type="ECO:0000313" key="3">
    <source>
        <dbReference type="EMBL" id="MCL7048247.1"/>
    </source>
</evidence>
<dbReference type="PANTHER" id="PTHR43866:SF3">
    <property type="entry name" value="METHYLMALONATE-SEMIALDEHYDE DEHYDROGENASE [ACYLATING], MITOCHONDRIAL"/>
    <property type="match status" value="1"/>
</dbReference>
<reference evidence="3" key="1">
    <citation type="submission" date="2022-03" db="EMBL/GenBank/DDBJ databases">
        <title>A functionally conserved STORR gene fusion in Papaver species that diverged 16.8 million years ago.</title>
        <authorList>
            <person name="Catania T."/>
        </authorList>
    </citation>
    <scope>NUCLEOTIDE SEQUENCE</scope>
    <source>
        <strain evidence="3">S-191538</strain>
    </source>
</reference>
<evidence type="ECO:0008006" key="5">
    <source>
        <dbReference type="Google" id="ProtNLM"/>
    </source>
</evidence>
<comment type="similarity">
    <text evidence="1">Belongs to the aldehyde dehydrogenase family.</text>
</comment>
<gene>
    <name evidence="3" type="ORF">MKW94_012862</name>
</gene>
<dbReference type="PANTHER" id="PTHR43866">
    <property type="entry name" value="MALONATE-SEMIALDEHYDE DEHYDROGENASE"/>
    <property type="match status" value="1"/>
</dbReference>
<name>A0AA41VVI5_PAPNU</name>
<dbReference type="GO" id="GO:0006210">
    <property type="term" value="P:thymine catabolic process"/>
    <property type="evidence" value="ECO:0007669"/>
    <property type="project" value="TreeGrafter"/>
</dbReference>
<evidence type="ECO:0000256" key="2">
    <source>
        <dbReference type="SAM" id="MobiDB-lite"/>
    </source>
</evidence>
<dbReference type="InterPro" id="IPR010061">
    <property type="entry name" value="MeMal-semiAld_DH"/>
</dbReference>
<sequence length="256" mass="28501">MVTFDHEDDNINSPENSDVENESCDGSGFPTTSEDGEELYNSPVGLLGDEIDGPDHTNTPVVAIVPNFEKYPDTSHFYRTEQAFSTRLDAKKWCVETGKQHNCALVTKAGSVRKRNLWTTGRGCRFELECERGGIHRSHTSKKQVPVATSKRKRDTGSKKIGCPFRLSVLCGSDSLWRVSVQNGWHSHDPPESLVGHSSSCLTQEQYDKVIKLRSGGMRPVDILGVLKKEYPGIAIHIRVIYNAISNGSQLTRRNL</sequence>
<accession>A0AA41VVI5</accession>
<dbReference type="Proteomes" id="UP001177140">
    <property type="component" value="Unassembled WGS sequence"/>
</dbReference>
<dbReference type="AlphaFoldDB" id="A0AA41VVI5"/>
<keyword evidence="4" id="KW-1185">Reference proteome</keyword>
<protein>
    <recommendedName>
        <fullName evidence="5">FAR1 domain-containing protein</fullName>
    </recommendedName>
</protein>
<organism evidence="3 4">
    <name type="scientific">Papaver nudicaule</name>
    <name type="common">Iceland poppy</name>
    <dbReference type="NCBI Taxonomy" id="74823"/>
    <lineage>
        <taxon>Eukaryota</taxon>
        <taxon>Viridiplantae</taxon>
        <taxon>Streptophyta</taxon>
        <taxon>Embryophyta</taxon>
        <taxon>Tracheophyta</taxon>
        <taxon>Spermatophyta</taxon>
        <taxon>Magnoliopsida</taxon>
        <taxon>Ranunculales</taxon>
        <taxon>Papaveraceae</taxon>
        <taxon>Papaveroideae</taxon>
        <taxon>Papaver</taxon>
    </lineage>
</organism>
<feature type="region of interest" description="Disordered" evidence="2">
    <location>
        <begin position="1"/>
        <end position="40"/>
    </location>
</feature>
<dbReference type="GO" id="GO:0006574">
    <property type="term" value="P:L-valine catabolic process"/>
    <property type="evidence" value="ECO:0007669"/>
    <property type="project" value="TreeGrafter"/>
</dbReference>
<comment type="caution">
    <text evidence="3">The sequence shown here is derived from an EMBL/GenBank/DDBJ whole genome shotgun (WGS) entry which is preliminary data.</text>
</comment>
<evidence type="ECO:0000256" key="1">
    <source>
        <dbReference type="ARBA" id="ARBA00009986"/>
    </source>
</evidence>
<dbReference type="EMBL" id="JAJJMA010302406">
    <property type="protein sequence ID" value="MCL7048247.1"/>
    <property type="molecule type" value="Genomic_DNA"/>
</dbReference>
<dbReference type="GO" id="GO:0004491">
    <property type="term" value="F:methylmalonate-semialdehyde dehydrogenase (acylating, NAD) activity"/>
    <property type="evidence" value="ECO:0007669"/>
    <property type="project" value="InterPro"/>
</dbReference>
<proteinExistence type="inferred from homology"/>